<protein>
    <submittedName>
        <fullName evidence="1">Uncharacterized protein</fullName>
    </submittedName>
</protein>
<organism evidence="1 3">
    <name type="scientific">Pseudoalteromonas holothuriae</name>
    <dbReference type="NCBI Taxonomy" id="2963714"/>
    <lineage>
        <taxon>Bacteria</taxon>
        <taxon>Pseudomonadati</taxon>
        <taxon>Pseudomonadota</taxon>
        <taxon>Gammaproteobacteria</taxon>
        <taxon>Alteromonadales</taxon>
        <taxon>Pseudoalteromonadaceae</taxon>
        <taxon>Pseudoalteromonas</taxon>
    </lineage>
</organism>
<proteinExistence type="predicted"/>
<dbReference type="Proteomes" id="UP001152485">
    <property type="component" value="Unassembled WGS sequence"/>
</dbReference>
<dbReference type="EMBL" id="CAMAPC010000001">
    <property type="protein sequence ID" value="CAH9049441.1"/>
    <property type="molecule type" value="Genomic_DNA"/>
</dbReference>
<dbReference type="RefSeq" id="WP_261592514.1">
    <property type="nucleotide sequence ID" value="NZ_CAMAPC010000001.1"/>
</dbReference>
<dbReference type="AlphaFoldDB" id="A0A9W4QQN2"/>
<evidence type="ECO:0000313" key="1">
    <source>
        <dbReference type="EMBL" id="CAH9049441.1"/>
    </source>
</evidence>
<evidence type="ECO:0000313" key="4">
    <source>
        <dbReference type="Proteomes" id="UP001152485"/>
    </source>
</evidence>
<evidence type="ECO:0000313" key="3">
    <source>
        <dbReference type="Proteomes" id="UP001152467"/>
    </source>
</evidence>
<accession>A0A9W4QQN2</accession>
<dbReference type="Proteomes" id="UP001152467">
    <property type="component" value="Unassembled WGS sequence"/>
</dbReference>
<dbReference type="EMBL" id="CAMAPD010000005">
    <property type="protein sequence ID" value="CAH9055919.1"/>
    <property type="molecule type" value="Genomic_DNA"/>
</dbReference>
<keyword evidence="3" id="KW-1185">Reference proteome</keyword>
<sequence length="129" mass="14552">MTSTAHANPFSYSLDIYHTLGYIHVVAKGCGSKDDIANMYQTIKKTADTTKLNKLLLNVTELTLGYSGSDVLKVLNVIKQLFSHMYIARVVDPADFKSDLIETFAQKHTMNIKSFFNENVAYDWLVNKP</sequence>
<gene>
    <name evidence="1" type="ORF">PSECIP111854_00074</name>
    <name evidence="2" type="ORF">PSECIP111951_01346</name>
</gene>
<comment type="caution">
    <text evidence="1">The sequence shown here is derived from an EMBL/GenBank/DDBJ whole genome shotgun (WGS) entry which is preliminary data.</text>
</comment>
<name>A0A9W4QQN2_9GAMM</name>
<reference evidence="1 4" key="1">
    <citation type="submission" date="2022-07" db="EMBL/GenBank/DDBJ databases">
        <authorList>
            <person name="Criscuolo A."/>
        </authorList>
    </citation>
    <scope>NUCLEOTIDE SEQUENCE</scope>
    <source>
        <strain evidence="4">CIP 111951</strain>
        <strain evidence="1">CIP111854</strain>
        <strain evidence="2">CIP111951</strain>
    </source>
</reference>
<evidence type="ECO:0000313" key="2">
    <source>
        <dbReference type="EMBL" id="CAH9055919.1"/>
    </source>
</evidence>